<evidence type="ECO:0000256" key="1">
    <source>
        <dbReference type="ARBA" id="ARBA00004123"/>
    </source>
</evidence>
<evidence type="ECO:0000256" key="4">
    <source>
        <dbReference type="ARBA" id="ARBA00022517"/>
    </source>
</evidence>
<protein>
    <recommendedName>
        <fullName evidence="3">H/ACA ribonucleoprotein complex non-core subunit NAF1</fullName>
    </recommendedName>
</protein>
<evidence type="ECO:0000256" key="2">
    <source>
        <dbReference type="ARBA" id="ARBA00009801"/>
    </source>
</evidence>
<feature type="compositionally biased region" description="Low complexity" evidence="9">
    <location>
        <begin position="66"/>
        <end position="77"/>
    </location>
</feature>
<evidence type="ECO:0000256" key="6">
    <source>
        <dbReference type="ARBA" id="ARBA00022553"/>
    </source>
</evidence>
<dbReference type="GO" id="GO:0000493">
    <property type="term" value="P:box H/ACA snoRNP assembly"/>
    <property type="evidence" value="ECO:0007669"/>
    <property type="project" value="InterPro"/>
</dbReference>
<keyword evidence="7" id="KW-0694">RNA-binding</keyword>
<dbReference type="GO" id="GO:0005634">
    <property type="term" value="C:nucleus"/>
    <property type="evidence" value="ECO:0007669"/>
    <property type="project" value="UniProtKB-SubCell"/>
</dbReference>
<dbReference type="HOGENOM" id="CLU_012648_2_1_1"/>
<dbReference type="GO" id="GO:0001522">
    <property type="term" value="P:pseudouridine synthesis"/>
    <property type="evidence" value="ECO:0007669"/>
    <property type="project" value="InterPro"/>
</dbReference>
<dbReference type="SUPFAM" id="SSF50447">
    <property type="entry name" value="Translation proteins"/>
    <property type="match status" value="1"/>
</dbReference>
<dbReference type="STRING" id="1051891.A0A0C3M2L1"/>
<organism evidence="10 11">
    <name type="scientific">Tulasnella calospora MUT 4182</name>
    <dbReference type="NCBI Taxonomy" id="1051891"/>
    <lineage>
        <taxon>Eukaryota</taxon>
        <taxon>Fungi</taxon>
        <taxon>Dikarya</taxon>
        <taxon>Basidiomycota</taxon>
        <taxon>Agaricomycotina</taxon>
        <taxon>Agaricomycetes</taxon>
        <taxon>Cantharellales</taxon>
        <taxon>Tulasnellaceae</taxon>
        <taxon>Tulasnella</taxon>
    </lineage>
</organism>
<keyword evidence="8" id="KW-0539">Nucleus</keyword>
<dbReference type="Gene3D" id="2.40.10.230">
    <property type="entry name" value="Probable tRNA pseudouridine synthase domain"/>
    <property type="match status" value="1"/>
</dbReference>
<keyword evidence="4" id="KW-0690">Ribosome biogenesis</keyword>
<keyword evidence="5" id="KW-0698">rRNA processing</keyword>
<sequence length="534" mass="57771">MEQFIFEENLSILDEDRDGAGEEADIEALLLPSEPRAPSPSTAPSDLPRAPPHQQAQIKPIARLESSQSMNSTSNSQGAQIAGLPPDIAAILDMVTISGTQEPQHQQAPTTPSSPVNEPIKLPSDDAGLLPAAISAQAAGTDPADETSDSSSSDWDSSASSESEEDEAEDRPNKQTRPPPRPKLGDSDDDDEVGGRTHSAPLKTANEVVDPNVAPPSIEKVGDDERLEIIGEVMSIIGSVVVVKGLPGSAAEKVLDTGSLLVWDDRHVLGEVFETFGPTHLPLYSIRLPSSPSSSVFTVGRKVYHIPTRSNYVFTRSLAFIRGSDASNQHDEEVGEDEIEFSDDEKETEWKRQRKMKRQTSVRPSPSVRDDGDWEYSSSSAYHDPGAAVGGSSGVTAGPSTPRRAPPAPYDESMDLPYEDQEVSTQDDDAMSVSSSLPETNYNRGRGFSRGRGGRGRGARDRGRGRGRGGRGGFRGGMPPPSNPSINRHHDNPPPQFGGTSTDEYDPPLPTILWFREPWDGYGYGHDAEFRRWE</sequence>
<feature type="compositionally biased region" description="Basic residues" evidence="9">
    <location>
        <begin position="447"/>
        <end position="457"/>
    </location>
</feature>
<dbReference type="PANTHER" id="PTHR31633">
    <property type="entry name" value="H/ACA RIBONUCLEOPROTEIN COMPLEX NON-CORE SUBUNIT NAF1"/>
    <property type="match status" value="1"/>
</dbReference>
<dbReference type="GO" id="GO:0006364">
    <property type="term" value="P:rRNA processing"/>
    <property type="evidence" value="ECO:0007669"/>
    <property type="project" value="UniProtKB-KW"/>
</dbReference>
<dbReference type="InterPro" id="IPR038664">
    <property type="entry name" value="Gar1/Naf1_Cbf5-bd_sf"/>
</dbReference>
<feature type="compositionally biased region" description="Polar residues" evidence="9">
    <location>
        <begin position="97"/>
        <end position="116"/>
    </location>
</feature>
<evidence type="ECO:0000256" key="3">
    <source>
        <dbReference type="ARBA" id="ARBA00021438"/>
    </source>
</evidence>
<feature type="compositionally biased region" description="Polar residues" evidence="9">
    <location>
        <begin position="432"/>
        <end position="443"/>
    </location>
</feature>
<evidence type="ECO:0000256" key="5">
    <source>
        <dbReference type="ARBA" id="ARBA00022552"/>
    </source>
</evidence>
<dbReference type="Pfam" id="PF04410">
    <property type="entry name" value="Gar1"/>
    <property type="match status" value="1"/>
</dbReference>
<comment type="subcellular location">
    <subcellularLocation>
        <location evidence="1">Nucleus</location>
    </subcellularLocation>
</comment>
<feature type="region of interest" description="Disordered" evidence="9">
    <location>
        <begin position="327"/>
        <end position="509"/>
    </location>
</feature>
<dbReference type="OrthoDB" id="21550at2759"/>
<evidence type="ECO:0000256" key="8">
    <source>
        <dbReference type="ARBA" id="ARBA00023242"/>
    </source>
</evidence>
<name>A0A0C3M2L1_9AGAM</name>
<dbReference type="GO" id="GO:0005732">
    <property type="term" value="C:sno(s)RNA-containing ribonucleoprotein complex"/>
    <property type="evidence" value="ECO:0007669"/>
    <property type="project" value="InterPro"/>
</dbReference>
<feature type="compositionally biased region" description="Low complexity" evidence="9">
    <location>
        <begin position="149"/>
        <end position="161"/>
    </location>
</feature>
<evidence type="ECO:0000313" key="11">
    <source>
        <dbReference type="Proteomes" id="UP000054248"/>
    </source>
</evidence>
<dbReference type="InterPro" id="IPR007504">
    <property type="entry name" value="H/ACA_rnp_Gar1/Naf1"/>
</dbReference>
<dbReference type="InterPro" id="IPR040309">
    <property type="entry name" value="Naf1"/>
</dbReference>
<dbReference type="Proteomes" id="UP000054248">
    <property type="component" value="Unassembled WGS sequence"/>
</dbReference>
<proteinExistence type="inferred from homology"/>
<evidence type="ECO:0000256" key="7">
    <source>
        <dbReference type="ARBA" id="ARBA00022884"/>
    </source>
</evidence>
<dbReference type="InterPro" id="IPR009000">
    <property type="entry name" value="Transl_B-barrel_sf"/>
</dbReference>
<dbReference type="EMBL" id="KN823001">
    <property type="protein sequence ID" value="KIO27942.1"/>
    <property type="molecule type" value="Genomic_DNA"/>
</dbReference>
<keyword evidence="11" id="KW-1185">Reference proteome</keyword>
<reference evidence="11" key="2">
    <citation type="submission" date="2015-01" db="EMBL/GenBank/DDBJ databases">
        <title>Evolutionary Origins and Diversification of the Mycorrhizal Mutualists.</title>
        <authorList>
            <consortium name="DOE Joint Genome Institute"/>
            <consortium name="Mycorrhizal Genomics Consortium"/>
            <person name="Kohler A."/>
            <person name="Kuo A."/>
            <person name="Nagy L.G."/>
            <person name="Floudas D."/>
            <person name="Copeland A."/>
            <person name="Barry K.W."/>
            <person name="Cichocki N."/>
            <person name="Veneault-Fourrey C."/>
            <person name="LaButti K."/>
            <person name="Lindquist E.A."/>
            <person name="Lipzen A."/>
            <person name="Lundell T."/>
            <person name="Morin E."/>
            <person name="Murat C."/>
            <person name="Riley R."/>
            <person name="Ohm R."/>
            <person name="Sun H."/>
            <person name="Tunlid A."/>
            <person name="Henrissat B."/>
            <person name="Grigoriev I.V."/>
            <person name="Hibbett D.S."/>
            <person name="Martin F."/>
        </authorList>
    </citation>
    <scope>NUCLEOTIDE SEQUENCE [LARGE SCALE GENOMIC DNA]</scope>
    <source>
        <strain evidence="11">MUT 4182</strain>
    </source>
</reference>
<evidence type="ECO:0000256" key="9">
    <source>
        <dbReference type="SAM" id="MobiDB-lite"/>
    </source>
</evidence>
<comment type="similarity">
    <text evidence="2">Belongs to the NAF1 family.</text>
</comment>
<dbReference type="PANTHER" id="PTHR31633:SF1">
    <property type="entry name" value="H_ACA RIBONUCLEOPROTEIN COMPLEX NON-CORE SUBUNIT NAF1"/>
    <property type="match status" value="1"/>
</dbReference>
<accession>A0A0C3M2L1</accession>
<reference evidence="10 11" key="1">
    <citation type="submission" date="2014-04" db="EMBL/GenBank/DDBJ databases">
        <authorList>
            <consortium name="DOE Joint Genome Institute"/>
            <person name="Kuo A."/>
            <person name="Girlanda M."/>
            <person name="Perotto S."/>
            <person name="Kohler A."/>
            <person name="Nagy L.G."/>
            <person name="Floudas D."/>
            <person name="Copeland A."/>
            <person name="Barry K.W."/>
            <person name="Cichocki N."/>
            <person name="Veneault-Fourrey C."/>
            <person name="LaButti K."/>
            <person name="Lindquist E.A."/>
            <person name="Lipzen A."/>
            <person name="Lundell T."/>
            <person name="Morin E."/>
            <person name="Murat C."/>
            <person name="Sun H."/>
            <person name="Tunlid A."/>
            <person name="Henrissat B."/>
            <person name="Grigoriev I.V."/>
            <person name="Hibbett D.S."/>
            <person name="Martin F."/>
            <person name="Nordberg H.P."/>
            <person name="Cantor M.N."/>
            <person name="Hua S.X."/>
        </authorList>
    </citation>
    <scope>NUCLEOTIDE SEQUENCE [LARGE SCALE GENOMIC DNA]</scope>
    <source>
        <strain evidence="10 11">MUT 4182</strain>
    </source>
</reference>
<feature type="compositionally biased region" description="Acidic residues" evidence="9">
    <location>
        <begin position="13"/>
        <end position="26"/>
    </location>
</feature>
<keyword evidence="6" id="KW-0597">Phosphoprotein</keyword>
<feature type="compositionally biased region" description="Acidic residues" evidence="9">
    <location>
        <begin position="333"/>
        <end position="347"/>
    </location>
</feature>
<evidence type="ECO:0000313" key="10">
    <source>
        <dbReference type="EMBL" id="KIO27942.1"/>
    </source>
</evidence>
<feature type="region of interest" description="Disordered" evidence="9">
    <location>
        <begin position="1"/>
        <end position="219"/>
    </location>
</feature>
<dbReference type="AlphaFoldDB" id="A0A0C3M2L1"/>
<gene>
    <name evidence="10" type="ORF">M407DRAFT_7047</name>
</gene>
<dbReference type="GO" id="GO:0003723">
    <property type="term" value="F:RNA binding"/>
    <property type="evidence" value="ECO:0007669"/>
    <property type="project" value="UniProtKB-KW"/>
</dbReference>
<feature type="compositionally biased region" description="Acidic residues" evidence="9">
    <location>
        <begin position="412"/>
        <end position="430"/>
    </location>
</feature>